<name>A0A1T4X261_9CLOT</name>
<feature type="domain" description="SAM-dependent MTase RsmB/NOP-type" evidence="7">
    <location>
        <begin position="31"/>
        <end position="306"/>
    </location>
</feature>
<dbReference type="SUPFAM" id="SSF53335">
    <property type="entry name" value="S-adenosyl-L-methionine-dependent methyltransferases"/>
    <property type="match status" value="1"/>
</dbReference>
<dbReference type="InterPro" id="IPR011023">
    <property type="entry name" value="Nop2p"/>
</dbReference>
<dbReference type="GO" id="GO:0003723">
    <property type="term" value="F:RNA binding"/>
    <property type="evidence" value="ECO:0007669"/>
    <property type="project" value="UniProtKB-UniRule"/>
</dbReference>
<dbReference type="InterPro" id="IPR031341">
    <property type="entry name" value="Methyltr_RsmF_N"/>
</dbReference>
<evidence type="ECO:0000256" key="2">
    <source>
        <dbReference type="ARBA" id="ARBA00022603"/>
    </source>
</evidence>
<sequence length="306" mass="35275">MASIGEVKKRLPKEFIDRLYKQFTPITADKILYGMGSERLTTLRVNTLKYDRQSLMNDFRRLNIKFDRVMWYEDAFIIKNMHEKEISQLDIYKNGYIYLQSLSSMIPPILLNPKKGEKILDMAASPGSKTTQIAALMENQGKIIANEVDKIRAERLKYNLSLQGVKIADVRLGRGEKIKEEYKEEFDRVLLDTPCSGEGRFIFNEPITYKSWSLKEVNRLSNLQKKLIESGFKVLKKGGTLVYSTCTLNLEENENIVEYACSNLGLKIDKIEIDFKINNINNNGGMLKILPSKDMEGFFLCKLKKL</sequence>
<keyword evidence="2 6" id="KW-0489">Methyltransferase</keyword>
<evidence type="ECO:0000259" key="7">
    <source>
        <dbReference type="PROSITE" id="PS51686"/>
    </source>
</evidence>
<organism evidence="8 9">
    <name type="scientific">Caloramator quimbayensis</name>
    <dbReference type="NCBI Taxonomy" id="1147123"/>
    <lineage>
        <taxon>Bacteria</taxon>
        <taxon>Bacillati</taxon>
        <taxon>Bacillota</taxon>
        <taxon>Clostridia</taxon>
        <taxon>Eubacteriales</taxon>
        <taxon>Clostridiaceae</taxon>
        <taxon>Caloramator</taxon>
    </lineage>
</organism>
<keyword evidence="5 6" id="KW-0694">RNA-binding</keyword>
<gene>
    <name evidence="8" type="ORF">SAMN05443428_105154</name>
</gene>
<dbReference type="PANTHER" id="PTHR22807">
    <property type="entry name" value="NOP2 YEAST -RELATED NOL1/NOP2/FMU SUN DOMAIN-CONTAINING"/>
    <property type="match status" value="1"/>
</dbReference>
<evidence type="ECO:0000313" key="9">
    <source>
        <dbReference type="Proteomes" id="UP000190105"/>
    </source>
</evidence>
<dbReference type="NCBIfam" id="TIGR00446">
    <property type="entry name" value="nop2p"/>
    <property type="match status" value="1"/>
</dbReference>
<dbReference type="PRINTS" id="PR02008">
    <property type="entry name" value="RCMTFAMILY"/>
</dbReference>
<dbReference type="GO" id="GO:0001510">
    <property type="term" value="P:RNA methylation"/>
    <property type="evidence" value="ECO:0007669"/>
    <property type="project" value="InterPro"/>
</dbReference>
<reference evidence="9" key="1">
    <citation type="submission" date="2017-02" db="EMBL/GenBank/DDBJ databases">
        <authorList>
            <person name="Varghese N."/>
            <person name="Submissions S."/>
        </authorList>
    </citation>
    <scope>NUCLEOTIDE SEQUENCE [LARGE SCALE GENOMIC DNA]</scope>
    <source>
        <strain evidence="9">USBA 833</strain>
    </source>
</reference>
<dbReference type="RefSeq" id="WP_179122195.1">
    <property type="nucleotide sequence ID" value="NZ_FUYH01000005.1"/>
</dbReference>
<dbReference type="Gene3D" id="3.30.70.1170">
    <property type="entry name" value="Sun protein, domain 3"/>
    <property type="match status" value="1"/>
</dbReference>
<evidence type="ECO:0000256" key="3">
    <source>
        <dbReference type="ARBA" id="ARBA00022679"/>
    </source>
</evidence>
<dbReference type="InterPro" id="IPR023267">
    <property type="entry name" value="RCMT"/>
</dbReference>
<comment type="similarity">
    <text evidence="6">Belongs to the class I-like SAM-binding methyltransferase superfamily. RsmB/NOP family.</text>
</comment>
<proteinExistence type="inferred from homology"/>
<keyword evidence="1" id="KW-0963">Cytoplasm</keyword>
<dbReference type="Pfam" id="PF01189">
    <property type="entry name" value="Methyltr_RsmB-F"/>
    <property type="match status" value="1"/>
</dbReference>
<dbReference type="AlphaFoldDB" id="A0A1T4X261"/>
<evidence type="ECO:0000256" key="5">
    <source>
        <dbReference type="ARBA" id="ARBA00022884"/>
    </source>
</evidence>
<keyword evidence="4 6" id="KW-0949">S-adenosyl-L-methionine</keyword>
<evidence type="ECO:0000256" key="4">
    <source>
        <dbReference type="ARBA" id="ARBA00022691"/>
    </source>
</evidence>
<dbReference type="STRING" id="1147123.SAMN05443428_105154"/>
<dbReference type="Proteomes" id="UP000190105">
    <property type="component" value="Unassembled WGS sequence"/>
</dbReference>
<evidence type="ECO:0000256" key="1">
    <source>
        <dbReference type="ARBA" id="ARBA00022490"/>
    </source>
</evidence>
<dbReference type="GO" id="GO:0008173">
    <property type="term" value="F:RNA methyltransferase activity"/>
    <property type="evidence" value="ECO:0007669"/>
    <property type="project" value="InterPro"/>
</dbReference>
<comment type="caution">
    <text evidence="6">Lacks conserved residue(s) required for the propagation of feature annotation.</text>
</comment>
<dbReference type="Pfam" id="PF17125">
    <property type="entry name" value="Methyltr_RsmF_N"/>
    <property type="match status" value="1"/>
</dbReference>
<keyword evidence="9" id="KW-1185">Reference proteome</keyword>
<accession>A0A1T4X261</accession>
<protein>
    <submittedName>
        <fullName evidence="8">16S rRNA (Cytosine1407-C5)-methyltransferase/ribosomal RNA methyltransferase Nop2</fullName>
    </submittedName>
</protein>
<feature type="binding site" evidence="6">
    <location>
        <position position="192"/>
    </location>
    <ligand>
        <name>S-adenosyl-L-methionine</name>
        <dbReference type="ChEBI" id="CHEBI:59789"/>
    </ligand>
</feature>
<dbReference type="PANTHER" id="PTHR22807:SF30">
    <property type="entry name" value="28S RRNA (CYTOSINE(4447)-C(5))-METHYLTRANSFERASE-RELATED"/>
    <property type="match status" value="1"/>
</dbReference>
<dbReference type="InterPro" id="IPR001678">
    <property type="entry name" value="MeTrfase_RsmB-F_NOP2_dom"/>
</dbReference>
<evidence type="ECO:0000313" key="8">
    <source>
        <dbReference type="EMBL" id="SKA83733.1"/>
    </source>
</evidence>
<dbReference type="CDD" id="cd02440">
    <property type="entry name" value="AdoMet_MTases"/>
    <property type="match status" value="1"/>
</dbReference>
<feature type="binding site" evidence="6">
    <location>
        <position position="147"/>
    </location>
    <ligand>
        <name>S-adenosyl-L-methionine</name>
        <dbReference type="ChEBI" id="CHEBI:59789"/>
    </ligand>
</feature>
<dbReference type="EMBL" id="FUYH01000005">
    <property type="protein sequence ID" value="SKA83733.1"/>
    <property type="molecule type" value="Genomic_DNA"/>
</dbReference>
<dbReference type="InterPro" id="IPR029063">
    <property type="entry name" value="SAM-dependent_MTases_sf"/>
</dbReference>
<evidence type="ECO:0000256" key="6">
    <source>
        <dbReference type="PROSITE-ProRule" id="PRU01023"/>
    </source>
</evidence>
<feature type="active site" description="Nucleophile" evidence="6">
    <location>
        <position position="246"/>
    </location>
</feature>
<dbReference type="GO" id="GO:0008757">
    <property type="term" value="F:S-adenosylmethionine-dependent methyltransferase activity"/>
    <property type="evidence" value="ECO:0007669"/>
    <property type="project" value="InterPro"/>
</dbReference>
<dbReference type="GO" id="GO:0006396">
    <property type="term" value="P:RNA processing"/>
    <property type="evidence" value="ECO:0007669"/>
    <property type="project" value="InterPro"/>
</dbReference>
<keyword evidence="3 6" id="KW-0808">Transferase</keyword>
<dbReference type="PROSITE" id="PS51686">
    <property type="entry name" value="SAM_MT_RSMB_NOP"/>
    <property type="match status" value="1"/>
</dbReference>
<dbReference type="Gene3D" id="3.40.50.150">
    <property type="entry name" value="Vaccinia Virus protein VP39"/>
    <property type="match status" value="1"/>
</dbReference>
<dbReference type="InterPro" id="IPR049560">
    <property type="entry name" value="MeTrfase_RsmB-F_NOP2_cat"/>
</dbReference>